<name>A0A7N1A404_KALFE</name>
<dbReference type="GO" id="GO:0006730">
    <property type="term" value="P:one-carbon metabolic process"/>
    <property type="evidence" value="ECO:0007669"/>
    <property type="project" value="TreeGrafter"/>
</dbReference>
<feature type="chain" id="PRO_5029931729" description="Carbonic anhydrase" evidence="6">
    <location>
        <begin position="22"/>
        <end position="280"/>
    </location>
</feature>
<dbReference type="InterPro" id="IPR023561">
    <property type="entry name" value="Carbonic_anhydrase_a-class"/>
</dbReference>
<reference evidence="8" key="1">
    <citation type="submission" date="2021-01" db="UniProtKB">
        <authorList>
            <consortium name="EnsemblPlants"/>
        </authorList>
    </citation>
    <scope>IDENTIFICATION</scope>
</reference>
<keyword evidence="4 6" id="KW-0862">Zinc</keyword>
<dbReference type="PROSITE" id="PS00162">
    <property type="entry name" value="ALPHA_CA_1"/>
    <property type="match status" value="1"/>
</dbReference>
<keyword evidence="9" id="KW-1185">Reference proteome</keyword>
<proteinExistence type="inferred from homology"/>
<evidence type="ECO:0000313" key="8">
    <source>
        <dbReference type="EnsemblPlants" id="Kaladp0095s0176.1.v1.1"/>
    </source>
</evidence>
<protein>
    <recommendedName>
        <fullName evidence="2 6">Carbonic anhydrase</fullName>
        <ecNumber evidence="2 6">4.2.1.1</ecNumber>
    </recommendedName>
</protein>
<dbReference type="InterPro" id="IPR041891">
    <property type="entry name" value="Alpha_CA_prokaryot-like"/>
</dbReference>
<dbReference type="Gene3D" id="3.10.200.10">
    <property type="entry name" value="Alpha carbonic anhydrase"/>
    <property type="match status" value="1"/>
</dbReference>
<dbReference type="PANTHER" id="PTHR18952:SF236">
    <property type="entry name" value="ALPHA CARBONIC ANHYDRASE 1, CHLOROPLASTIC"/>
    <property type="match status" value="1"/>
</dbReference>
<dbReference type="InterPro" id="IPR001148">
    <property type="entry name" value="CA_dom"/>
</dbReference>
<dbReference type="Gramene" id="Kaladp0095s0176.1.v1.1">
    <property type="protein sequence ID" value="Kaladp0095s0176.1.v1.1"/>
    <property type="gene ID" value="Kaladp0095s0176.v1.1"/>
</dbReference>
<evidence type="ECO:0000256" key="1">
    <source>
        <dbReference type="ARBA" id="ARBA00001947"/>
    </source>
</evidence>
<feature type="signal peptide" evidence="6">
    <location>
        <begin position="1"/>
        <end position="21"/>
    </location>
</feature>
<evidence type="ECO:0000256" key="5">
    <source>
        <dbReference type="ARBA" id="ARBA00023239"/>
    </source>
</evidence>
<evidence type="ECO:0000256" key="4">
    <source>
        <dbReference type="ARBA" id="ARBA00022833"/>
    </source>
</evidence>
<dbReference type="Pfam" id="PF00194">
    <property type="entry name" value="Carb_anhydrase"/>
    <property type="match status" value="1"/>
</dbReference>
<feature type="domain" description="Alpha-carbonic anhydrase" evidence="7">
    <location>
        <begin position="32"/>
        <end position="270"/>
    </location>
</feature>
<dbReference type="GO" id="GO:0004089">
    <property type="term" value="F:carbonate dehydratase activity"/>
    <property type="evidence" value="ECO:0007669"/>
    <property type="project" value="UniProtKB-UniRule"/>
</dbReference>
<dbReference type="GO" id="GO:0008270">
    <property type="term" value="F:zinc ion binding"/>
    <property type="evidence" value="ECO:0007669"/>
    <property type="project" value="UniProtKB-UniRule"/>
</dbReference>
<sequence>MAARFPFLILGLSVLVCFASASKSHEDAKDELGFSYLGSSGPQKWGSLNPQYALCAKGKTQSPINIVTDDVVKNSKLKPLVRNYHSTNATLINNGFNIGMKFNPDVGTLSIDGKDYALLQMHWHTPSEHQIDGEQFPAELHLVHMGPDHGSLAVVSILFKYGGSDPVLNKLKDELEELGKEKCQKDEEARIPVDKVNIKYLRKTNKKFYRYVGSLTTPPCSENIMWNILTRVRTISKEQVELLEAPLDSADKKNCRPVQSLNGRKVELYKKSDDDDDEDD</sequence>
<dbReference type="EC" id="4.2.1.1" evidence="2 6"/>
<dbReference type="InterPro" id="IPR018338">
    <property type="entry name" value="Carbonic_anhydrase_a-class_CS"/>
</dbReference>
<keyword evidence="6" id="KW-0732">Signal</keyword>
<comment type="catalytic activity">
    <reaction evidence="6">
        <text>hydrogencarbonate + H(+) = CO2 + H2O</text>
        <dbReference type="Rhea" id="RHEA:10748"/>
        <dbReference type="ChEBI" id="CHEBI:15377"/>
        <dbReference type="ChEBI" id="CHEBI:15378"/>
        <dbReference type="ChEBI" id="CHEBI:16526"/>
        <dbReference type="ChEBI" id="CHEBI:17544"/>
        <dbReference type="EC" id="4.2.1.1"/>
    </reaction>
</comment>
<dbReference type="EnsemblPlants" id="Kaladp0095s0176.1.v1.1">
    <property type="protein sequence ID" value="Kaladp0095s0176.1.v1.1"/>
    <property type="gene ID" value="Kaladp0095s0176.v1.1"/>
</dbReference>
<comment type="cofactor">
    <cofactor evidence="1 6">
        <name>Zn(2+)</name>
        <dbReference type="ChEBI" id="CHEBI:29105"/>
    </cofactor>
</comment>
<dbReference type="InterPro" id="IPR036398">
    <property type="entry name" value="CA_dom_sf"/>
</dbReference>
<evidence type="ECO:0000256" key="2">
    <source>
        <dbReference type="ARBA" id="ARBA00012925"/>
    </source>
</evidence>
<comment type="function">
    <text evidence="6">Reversible hydration of carbon dioxide.</text>
</comment>
<evidence type="ECO:0000256" key="3">
    <source>
        <dbReference type="ARBA" id="ARBA00022723"/>
    </source>
</evidence>
<dbReference type="SUPFAM" id="SSF51069">
    <property type="entry name" value="Carbonic anhydrase"/>
    <property type="match status" value="1"/>
</dbReference>
<keyword evidence="3 6" id="KW-0479">Metal-binding</keyword>
<dbReference type="CDD" id="cd03124">
    <property type="entry name" value="alpha_CA_prokaryotic_like"/>
    <property type="match status" value="1"/>
</dbReference>
<dbReference type="PROSITE" id="PS51144">
    <property type="entry name" value="ALPHA_CA_2"/>
    <property type="match status" value="1"/>
</dbReference>
<accession>A0A7N1A404</accession>
<dbReference type="Proteomes" id="UP000594263">
    <property type="component" value="Unplaced"/>
</dbReference>
<dbReference type="PANTHER" id="PTHR18952">
    <property type="entry name" value="CARBONIC ANHYDRASE"/>
    <property type="match status" value="1"/>
</dbReference>
<evidence type="ECO:0000256" key="6">
    <source>
        <dbReference type="RuleBase" id="RU367011"/>
    </source>
</evidence>
<organism evidence="8 9">
    <name type="scientific">Kalanchoe fedtschenkoi</name>
    <name type="common">Lavender scallops</name>
    <name type="synonym">South American air plant</name>
    <dbReference type="NCBI Taxonomy" id="63787"/>
    <lineage>
        <taxon>Eukaryota</taxon>
        <taxon>Viridiplantae</taxon>
        <taxon>Streptophyta</taxon>
        <taxon>Embryophyta</taxon>
        <taxon>Tracheophyta</taxon>
        <taxon>Spermatophyta</taxon>
        <taxon>Magnoliopsida</taxon>
        <taxon>eudicotyledons</taxon>
        <taxon>Gunneridae</taxon>
        <taxon>Pentapetalae</taxon>
        <taxon>Saxifragales</taxon>
        <taxon>Crassulaceae</taxon>
        <taxon>Kalanchoe</taxon>
    </lineage>
</organism>
<dbReference type="OMA" id="MYYQANT"/>
<comment type="similarity">
    <text evidence="6">Belongs to the alpha-carbonic anhydrase family.</text>
</comment>
<dbReference type="AlphaFoldDB" id="A0A7N1A404"/>
<evidence type="ECO:0000259" key="7">
    <source>
        <dbReference type="PROSITE" id="PS51144"/>
    </source>
</evidence>
<evidence type="ECO:0000313" key="9">
    <source>
        <dbReference type="Proteomes" id="UP000594263"/>
    </source>
</evidence>
<keyword evidence="5 6" id="KW-0456">Lyase</keyword>
<dbReference type="SMART" id="SM01057">
    <property type="entry name" value="Carb_anhydrase"/>
    <property type="match status" value="1"/>
</dbReference>